<evidence type="ECO:0000313" key="1">
    <source>
        <dbReference type="EMBL" id="EST42614.1"/>
    </source>
</evidence>
<organism evidence="1">
    <name type="scientific">Spironucleus salmonicida</name>
    <dbReference type="NCBI Taxonomy" id="348837"/>
    <lineage>
        <taxon>Eukaryota</taxon>
        <taxon>Metamonada</taxon>
        <taxon>Diplomonadida</taxon>
        <taxon>Hexamitidae</taxon>
        <taxon>Hexamitinae</taxon>
        <taxon>Spironucleus</taxon>
    </lineage>
</organism>
<evidence type="ECO:0000313" key="3">
    <source>
        <dbReference type="Proteomes" id="UP000018208"/>
    </source>
</evidence>
<sequence length="77" mass="9414">MYSLDMRLRGMFVQQEQEKTVIIKQFDFDNMQFSSRKIRIYDDYKTPQLPVTLMSSRLQFQRKPRSSIRSSNYSKYM</sequence>
<proteinExistence type="predicted"/>
<dbReference type="EMBL" id="AUWU02000008">
    <property type="protein sequence ID" value="KAH0570087.1"/>
    <property type="molecule type" value="Genomic_DNA"/>
</dbReference>
<reference evidence="2" key="2">
    <citation type="submission" date="2020-12" db="EMBL/GenBank/DDBJ databases">
        <title>New Spironucleus salmonicida genome in near-complete chromosomes.</title>
        <authorList>
            <person name="Xu F."/>
            <person name="Kurt Z."/>
            <person name="Jimenez-Gonzalez A."/>
            <person name="Astvaldsson A."/>
            <person name="Andersson J.O."/>
            <person name="Svard S.G."/>
        </authorList>
    </citation>
    <scope>NUCLEOTIDE SEQUENCE</scope>
    <source>
        <strain evidence="2">ATCC 50377</strain>
    </source>
</reference>
<evidence type="ECO:0000313" key="2">
    <source>
        <dbReference type="EMBL" id="KAH0570087.1"/>
    </source>
</evidence>
<name>V6LPG4_9EUKA</name>
<reference evidence="1 2" key="1">
    <citation type="journal article" date="2014" name="PLoS Genet.">
        <title>The Genome of Spironucleus salmonicida Highlights a Fish Pathogen Adapted to Fluctuating Environments.</title>
        <authorList>
            <person name="Xu F."/>
            <person name="Jerlstrom-Hultqvist J."/>
            <person name="Einarsson E."/>
            <person name="Astvaldsson A."/>
            <person name="Svard S.G."/>
            <person name="Andersson J.O."/>
        </authorList>
    </citation>
    <scope>NUCLEOTIDE SEQUENCE</scope>
    <source>
        <strain evidence="2">ATCC 50377</strain>
    </source>
</reference>
<dbReference type="EMBL" id="KI546159">
    <property type="protein sequence ID" value="EST42614.1"/>
    <property type="molecule type" value="Genomic_DNA"/>
</dbReference>
<dbReference type="VEuPathDB" id="GiardiaDB:SS50377_28062"/>
<gene>
    <name evidence="1" type="ORF">SS50377_17934</name>
    <name evidence="2" type="ORF">SS50377_28062</name>
</gene>
<dbReference type="AlphaFoldDB" id="V6LPG4"/>
<keyword evidence="3" id="KW-1185">Reference proteome</keyword>
<accession>V6LPG4</accession>
<dbReference type="Proteomes" id="UP000018208">
    <property type="component" value="Unassembled WGS sequence"/>
</dbReference>
<protein>
    <submittedName>
        <fullName evidence="1">Uncharacterized protein</fullName>
    </submittedName>
</protein>